<organism evidence="3 4">
    <name type="scientific">Microvirga puerhi</name>
    <dbReference type="NCBI Taxonomy" id="2876078"/>
    <lineage>
        <taxon>Bacteria</taxon>
        <taxon>Pseudomonadati</taxon>
        <taxon>Pseudomonadota</taxon>
        <taxon>Alphaproteobacteria</taxon>
        <taxon>Hyphomicrobiales</taxon>
        <taxon>Methylobacteriaceae</taxon>
        <taxon>Microvirga</taxon>
    </lineage>
</organism>
<dbReference type="InterPro" id="IPR018511">
    <property type="entry name" value="Hemolysin-typ_Ca-bd_CS"/>
</dbReference>
<sequence length="446" mass="45982">MRGGDDVFDNRGGTVSGTILLGDGNDKAFGGDGSETFTDWFGNDTIDAGDGIDTLSYELSQDTTLPVKVDLRITTEQTSVWGTDTFLNFENVTGAVGNDTITGSDGDNVLKGLGGADSLSGAGGNDTLIGGDGNDMLDGGDGIDTADYSSGIVVTVDLRLETVQDTGMGNDALSGIENLIGGAAGDRLTGNAAANVLIGGGGADLLSGNAGNDSLNGGAGNDVLDGGTGNDTAVFAGTRSSYVIVANADGTFTVTDMILNGNGTDTLHNVEFARFDDATVDLASLKSPTTSPVTSAPQQPISMVLRGTSRADRLTGSDGDDRLYGKAGKDILTGGAGKDVFVFDTALNKKTNLDKIVDFNVKDDTLWLDNAVFKKLGKGSEAKPGKLNKAFFTIGDHAKDKNDYLIYDTKKGVLSYDADGSGKGTAVEITILKKGLKMTYLDFMVI</sequence>
<evidence type="ECO:0000256" key="2">
    <source>
        <dbReference type="ARBA" id="ARBA00022525"/>
    </source>
</evidence>
<evidence type="ECO:0000256" key="1">
    <source>
        <dbReference type="ARBA" id="ARBA00004613"/>
    </source>
</evidence>
<dbReference type="PRINTS" id="PR00313">
    <property type="entry name" value="CABNDNGRPT"/>
</dbReference>
<comment type="subcellular location">
    <subcellularLocation>
        <location evidence="1">Secreted</location>
    </subcellularLocation>
</comment>
<reference evidence="3 4" key="1">
    <citation type="submission" date="2021-09" db="EMBL/GenBank/DDBJ databases">
        <title>The complete genome sequence of a new microorganism.</title>
        <authorList>
            <person name="Zi Z."/>
        </authorList>
    </citation>
    <scope>NUCLEOTIDE SEQUENCE [LARGE SCALE GENOMIC DNA]</scope>
    <source>
        <strain evidence="3 4">WGZ8</strain>
    </source>
</reference>
<evidence type="ECO:0008006" key="5">
    <source>
        <dbReference type="Google" id="ProtNLM"/>
    </source>
</evidence>
<name>A0ABS7VK90_9HYPH</name>
<dbReference type="Pfam" id="PF00353">
    <property type="entry name" value="HemolysinCabind"/>
    <property type="match status" value="4"/>
</dbReference>
<dbReference type="InterPro" id="IPR050557">
    <property type="entry name" value="RTX_toxin/Mannuronan_C5-epim"/>
</dbReference>
<dbReference type="PANTHER" id="PTHR38340">
    <property type="entry name" value="S-LAYER PROTEIN"/>
    <property type="match status" value="1"/>
</dbReference>
<evidence type="ECO:0000313" key="3">
    <source>
        <dbReference type="EMBL" id="MBZ6075949.1"/>
    </source>
</evidence>
<accession>A0ABS7VK90</accession>
<evidence type="ECO:0000313" key="4">
    <source>
        <dbReference type="Proteomes" id="UP000704176"/>
    </source>
</evidence>
<dbReference type="EMBL" id="JAIRBM010000004">
    <property type="protein sequence ID" value="MBZ6075949.1"/>
    <property type="molecule type" value="Genomic_DNA"/>
</dbReference>
<dbReference type="Gene3D" id="2.150.10.10">
    <property type="entry name" value="Serralysin-like metalloprotease, C-terminal"/>
    <property type="match status" value="2"/>
</dbReference>
<keyword evidence="4" id="KW-1185">Reference proteome</keyword>
<protein>
    <recommendedName>
        <fullName evidence="5">Calcium-binding protein</fullName>
    </recommendedName>
</protein>
<keyword evidence="2" id="KW-0964">Secreted</keyword>
<proteinExistence type="predicted"/>
<dbReference type="RefSeq" id="WP_224312268.1">
    <property type="nucleotide sequence ID" value="NZ_JAIRBM010000004.1"/>
</dbReference>
<dbReference type="Proteomes" id="UP000704176">
    <property type="component" value="Unassembled WGS sequence"/>
</dbReference>
<dbReference type="PROSITE" id="PS00330">
    <property type="entry name" value="HEMOLYSIN_CALCIUM"/>
    <property type="match status" value="5"/>
</dbReference>
<dbReference type="InterPro" id="IPR011049">
    <property type="entry name" value="Serralysin-like_metalloprot_C"/>
</dbReference>
<dbReference type="PANTHER" id="PTHR38340:SF1">
    <property type="entry name" value="S-LAYER PROTEIN"/>
    <property type="match status" value="1"/>
</dbReference>
<dbReference type="InterPro" id="IPR001343">
    <property type="entry name" value="Hemolysn_Ca-bd"/>
</dbReference>
<comment type="caution">
    <text evidence="3">The sequence shown here is derived from an EMBL/GenBank/DDBJ whole genome shotgun (WGS) entry which is preliminary data.</text>
</comment>
<dbReference type="SUPFAM" id="SSF51120">
    <property type="entry name" value="beta-Roll"/>
    <property type="match status" value="3"/>
</dbReference>
<gene>
    <name evidence="3" type="ORF">K9B37_06560</name>
</gene>